<reference evidence="2" key="5">
    <citation type="journal article" date="2002" name="Nature">
        <title>Analysis of the mouse transcriptome based on functional annotation of 60,770 full-length cDNAs.</title>
        <authorList>
            <consortium name="The FANTOM Consortium and the RIKEN Genome Exploration Research Group Phase I and II Team"/>
        </authorList>
    </citation>
    <scope>NUCLEOTIDE SEQUENCE</scope>
    <source>
        <strain evidence="2">C57BL/6J</strain>
        <tissue evidence="2">Olfactory brain</tissue>
    </source>
</reference>
<reference evidence="2" key="6">
    <citation type="submission" date="2002-04" db="EMBL/GenBank/DDBJ databases">
        <authorList>
            <person name="Adachi J."/>
            <person name="Aizawa K."/>
            <person name="Akimura T."/>
            <person name="Arakawa T."/>
            <person name="Bono H."/>
            <person name="Carninci P."/>
            <person name="Fukuda S."/>
            <person name="Furuno M."/>
            <person name="Hanagaki T."/>
            <person name="Hara A."/>
            <person name="Hashizume W."/>
            <person name="Hayashida K."/>
            <person name="Hayatsu N."/>
            <person name="Hiramoto K."/>
            <person name="Hiraoka T."/>
            <person name="Hirozane T."/>
            <person name="Hori F."/>
            <person name="Imotani K."/>
            <person name="Ishii Y."/>
            <person name="Itoh M."/>
            <person name="Kagawa I."/>
            <person name="Kasukawa T."/>
            <person name="Katoh H."/>
            <person name="Kawai J."/>
            <person name="Kojima Y."/>
            <person name="Kondo S."/>
            <person name="Konno H."/>
            <person name="Kouda M."/>
            <person name="Koya S."/>
            <person name="Kurihara C."/>
            <person name="Matsuyama T."/>
            <person name="Miyazaki A."/>
            <person name="Murata M."/>
            <person name="Nakamura M."/>
            <person name="Nishi K."/>
            <person name="Nomura K."/>
            <person name="Numazaki R."/>
            <person name="Ohno M."/>
            <person name="Ohsato N."/>
            <person name="Okazaki Y."/>
            <person name="Saito R."/>
            <person name="Saitoh H."/>
            <person name="Sakai C."/>
            <person name="Sakai K."/>
            <person name="Sakazume N."/>
            <person name="Sano H."/>
            <person name="Sasaki D."/>
            <person name="Shibata K."/>
            <person name="Shinagawa A."/>
            <person name="Shiraki T."/>
            <person name="Sogabe Y."/>
            <person name="Tagami M."/>
            <person name="Tagawa A."/>
            <person name="Takahashi F."/>
            <person name="Takaku-Akahira S."/>
            <person name="Takeda Y."/>
            <person name="Tanaka T."/>
            <person name="Tomaru A."/>
            <person name="Toya T."/>
            <person name="Yasunishi A."/>
            <person name="Muramatsu M."/>
            <person name="Hayashizaki Y."/>
        </authorList>
    </citation>
    <scope>NUCLEOTIDE SEQUENCE</scope>
    <source>
        <strain evidence="2">C57BL/6J</strain>
        <tissue evidence="2">Olfactory brain</tissue>
    </source>
</reference>
<reference evidence="2" key="8">
    <citation type="journal article" date="2005" name="Science">
        <title>Antisense Transcription in the Mammalian Transcriptome.</title>
        <authorList>
            <consortium name="RIKEN Genome Exploration Research Group and Genome Science Group (Genome Network Project Core Group) and the FANTOM Consortium"/>
        </authorList>
    </citation>
    <scope>NUCLEOTIDE SEQUENCE</scope>
    <source>
        <strain evidence="2">C57BL/6J</strain>
        <tissue evidence="2">Olfactory brain</tissue>
    </source>
</reference>
<reference evidence="2" key="4">
    <citation type="journal article" date="2001" name="Nature">
        <title>Functional annotation of a full-length mouse cDNA collection.</title>
        <authorList>
            <consortium name="The RIKEN Genome Exploration Research Group Phase II Team and the FANTOM Consortium"/>
        </authorList>
    </citation>
    <scope>NUCLEOTIDE SEQUENCE</scope>
    <source>
        <strain evidence="2">C57BL/6J</strain>
        <tissue evidence="2">Olfactory brain</tissue>
    </source>
</reference>
<reference evidence="2" key="7">
    <citation type="journal article" date="2005" name="Science">
        <title>The Transcriptional Landscape of the Mammalian Genome.</title>
        <authorList>
            <consortium name="The FANTOM Consortium"/>
            <consortium name="Riken Genome Exploration Research Group and Genome Science Group (Genome Network Project Core Group)"/>
        </authorList>
    </citation>
    <scope>NUCLEOTIDE SEQUENCE</scope>
    <source>
        <strain evidence="2">C57BL/6J</strain>
        <tissue evidence="2">Olfactory brain</tissue>
    </source>
</reference>
<name>Q8C5I9_MOUSE</name>
<feature type="region of interest" description="Disordered" evidence="1">
    <location>
        <begin position="1"/>
        <end position="48"/>
    </location>
</feature>
<dbReference type="MGI" id="MGI:1915041">
    <property type="gene designation" value="6530411M01Rik"/>
</dbReference>
<organism evidence="2">
    <name type="scientific">Mus musculus</name>
    <name type="common">Mouse</name>
    <dbReference type="NCBI Taxonomy" id="10090"/>
    <lineage>
        <taxon>Eukaryota</taxon>
        <taxon>Metazoa</taxon>
        <taxon>Chordata</taxon>
        <taxon>Craniata</taxon>
        <taxon>Vertebrata</taxon>
        <taxon>Euteleostomi</taxon>
        <taxon>Mammalia</taxon>
        <taxon>Eutheria</taxon>
        <taxon>Euarchontoglires</taxon>
        <taxon>Glires</taxon>
        <taxon>Rodentia</taxon>
        <taxon>Myomorpha</taxon>
        <taxon>Muroidea</taxon>
        <taxon>Muridae</taxon>
        <taxon>Murinae</taxon>
        <taxon>Mus</taxon>
        <taxon>Mus</taxon>
    </lineage>
</organism>
<proteinExistence type="evidence at transcript level"/>
<protein>
    <submittedName>
        <fullName evidence="2">Uncharacterized protein</fullName>
    </submittedName>
</protein>
<gene>
    <name evidence="3" type="primary">6530411M01Rik</name>
</gene>
<sequence length="84" mass="9374">KERPQGSCGSQASEVKDSGLQMQRLRGERDSGLQMQQQHPMSAGERSGWSRTVKFINSARQSSLSPLFTLQVRDIASARYFTLS</sequence>
<accession>Q8C5I9</accession>
<evidence type="ECO:0000313" key="2">
    <source>
        <dbReference type="EMBL" id="BAC37191.1"/>
    </source>
</evidence>
<feature type="non-terminal residue" evidence="2">
    <location>
        <position position="1"/>
    </location>
</feature>
<reference evidence="2" key="3">
    <citation type="journal article" date="2000" name="Genome Res.">
        <title>RIKEN integrated sequence analysis (RISA) system--384-format sequencing pipeline with 384 multicapillary sequencer.</title>
        <authorList>
            <person name="Shibata K."/>
            <person name="Itoh M."/>
            <person name="Aizawa K."/>
            <person name="Nagaoka S."/>
            <person name="Sasaki N."/>
            <person name="Carninci P."/>
            <person name="Konno H."/>
            <person name="Akiyama J."/>
            <person name="Nishi K."/>
            <person name="Kitsunai T."/>
            <person name="Tashiro H."/>
            <person name="Itoh M."/>
            <person name="Sumi N."/>
            <person name="Ishii Y."/>
            <person name="Nakamura S."/>
            <person name="Hazama M."/>
            <person name="Nishine T."/>
            <person name="Harada A."/>
            <person name="Yamamoto R."/>
            <person name="Matsumoto H."/>
            <person name="Sakaguchi S."/>
            <person name="Ikegami T."/>
            <person name="Kashiwagi K."/>
            <person name="Fujiwake S."/>
            <person name="Inoue K."/>
            <person name="Togawa Y."/>
            <person name="Izawa M."/>
            <person name="Ohara E."/>
            <person name="Watahiki M."/>
            <person name="Yoneda Y."/>
            <person name="Ishikawa T."/>
            <person name="Ozawa K."/>
            <person name="Tanaka T."/>
            <person name="Matsuura S."/>
            <person name="Kawai J."/>
            <person name="Okazaki Y."/>
            <person name="Muramatsu M."/>
            <person name="Inoue Y."/>
            <person name="Kira A."/>
            <person name="Hayashizaki Y."/>
        </authorList>
    </citation>
    <scope>NUCLEOTIDE SEQUENCE</scope>
    <source>
        <strain evidence="2">C57BL/6J</strain>
        <tissue evidence="2">Olfactory brain</tissue>
    </source>
</reference>
<reference evidence="2" key="2">
    <citation type="journal article" date="2000" name="Genome Res.">
        <title>Normalization and subtraction of cap-trapper-selected cDNAs to prepare full-length cDNA libraries for rapid discovery of new genes.</title>
        <authorList>
            <person name="Carninci P."/>
            <person name="Shibata Y."/>
            <person name="Hayatsu N."/>
            <person name="Sugahara Y."/>
            <person name="Shibata K."/>
            <person name="Itoh M."/>
            <person name="Konno H."/>
            <person name="Okazaki Y."/>
            <person name="Muramatsu M."/>
            <person name="Hayashizaki Y."/>
        </authorList>
    </citation>
    <scope>NUCLEOTIDE SEQUENCE</scope>
    <source>
        <strain evidence="2">C57BL/6J</strain>
        <tissue evidence="2">Olfactory brain</tissue>
    </source>
</reference>
<dbReference type="EMBL" id="AK078247">
    <property type="protein sequence ID" value="BAC37191.1"/>
    <property type="molecule type" value="mRNA"/>
</dbReference>
<evidence type="ECO:0000256" key="1">
    <source>
        <dbReference type="SAM" id="MobiDB-lite"/>
    </source>
</evidence>
<evidence type="ECO:0000313" key="3">
    <source>
        <dbReference type="MGI" id="MGI:1915041"/>
    </source>
</evidence>
<reference evidence="2" key="1">
    <citation type="journal article" date="1999" name="Methods Enzymol.">
        <title>High-efficiency full-length cDNA cloning.</title>
        <authorList>
            <person name="Carninci P."/>
            <person name="Hayashizaki Y."/>
        </authorList>
    </citation>
    <scope>NUCLEOTIDE SEQUENCE</scope>
    <source>
        <strain evidence="2">C57BL/6J</strain>
        <tissue evidence="2">Olfactory brain</tissue>
    </source>
</reference>
<dbReference type="AGR" id="MGI:1915041"/>
<dbReference type="AlphaFoldDB" id="Q8C5I9"/>